<sequence>MRNPFAMFCLLIVIGLPNLVVADEAGGSIEIRLTAREVDPSETSLLLLPSETDLVEGNAAVVMLRLIGGENPFMRDLAPKIRDLLTLQPDDPRIEKEFAFDRIYHELSRAALMRNAAWEYQLDRGRELLLPDLQSHRYIAGFGLSLWIRNAVTNQDASLAIDGVRTQLACARHVSRTPVLVNQMVGVDIALMSVERLESMVGNAWVPNLYWPLAMLPDSLVDLQAALQWESASLRRSLPSLGDSMPPIGDPVWSRIVNEFSDLMVSSGAFVNTETEAMVLRMTLLVAAKKELPAMQLYSEKELSQMPEMEWVMRWILHVSNRVNYQIQAASSLEPPQAIPALLEIQKRNAKMKNDLGAPGVPFVESPADVYLSTARFNRLIKLLQVVEAIRHELAINGGEFPASLDAITGLAIPRDPLTGKAFRYQQRKRVATIETPPVDGITESMQRRISKTYEIRINE</sequence>
<accession>A0A5B1CJB7</accession>
<protein>
    <submittedName>
        <fullName evidence="1">Uncharacterized protein</fullName>
    </submittedName>
</protein>
<organism evidence="1 2">
    <name type="scientific">Rubripirellula obstinata</name>
    <dbReference type="NCBI Taxonomy" id="406547"/>
    <lineage>
        <taxon>Bacteria</taxon>
        <taxon>Pseudomonadati</taxon>
        <taxon>Planctomycetota</taxon>
        <taxon>Planctomycetia</taxon>
        <taxon>Pirellulales</taxon>
        <taxon>Pirellulaceae</taxon>
        <taxon>Rubripirellula</taxon>
    </lineage>
</organism>
<dbReference type="EMBL" id="VRLW01000001">
    <property type="protein sequence ID" value="KAA1260656.1"/>
    <property type="molecule type" value="Genomic_DNA"/>
</dbReference>
<keyword evidence="2" id="KW-1185">Reference proteome</keyword>
<dbReference type="OrthoDB" id="278035at2"/>
<dbReference type="Proteomes" id="UP000322699">
    <property type="component" value="Unassembled WGS sequence"/>
</dbReference>
<dbReference type="AlphaFoldDB" id="A0A5B1CJB7"/>
<gene>
    <name evidence="1" type="ORF">LF1_31960</name>
</gene>
<comment type="caution">
    <text evidence="1">The sequence shown here is derived from an EMBL/GenBank/DDBJ whole genome shotgun (WGS) entry which is preliminary data.</text>
</comment>
<evidence type="ECO:0000313" key="2">
    <source>
        <dbReference type="Proteomes" id="UP000322699"/>
    </source>
</evidence>
<dbReference type="RefSeq" id="WP_149752830.1">
    <property type="nucleotide sequence ID" value="NZ_LWSK01000103.1"/>
</dbReference>
<name>A0A5B1CJB7_9BACT</name>
<proteinExistence type="predicted"/>
<evidence type="ECO:0000313" key="1">
    <source>
        <dbReference type="EMBL" id="KAA1260656.1"/>
    </source>
</evidence>
<reference evidence="1 2" key="1">
    <citation type="submission" date="2019-08" db="EMBL/GenBank/DDBJ databases">
        <title>Deep-cultivation of Planctomycetes and their phenomic and genomic characterization uncovers novel biology.</title>
        <authorList>
            <person name="Wiegand S."/>
            <person name="Jogler M."/>
            <person name="Boedeker C."/>
            <person name="Pinto D."/>
            <person name="Vollmers J."/>
            <person name="Rivas-Marin E."/>
            <person name="Kohn T."/>
            <person name="Peeters S.H."/>
            <person name="Heuer A."/>
            <person name="Rast P."/>
            <person name="Oberbeckmann S."/>
            <person name="Bunk B."/>
            <person name="Jeske O."/>
            <person name="Meyerdierks A."/>
            <person name="Storesund J.E."/>
            <person name="Kallscheuer N."/>
            <person name="Luecker S."/>
            <person name="Lage O.M."/>
            <person name="Pohl T."/>
            <person name="Merkel B.J."/>
            <person name="Hornburger P."/>
            <person name="Mueller R.-W."/>
            <person name="Bruemmer F."/>
            <person name="Labrenz M."/>
            <person name="Spormann A.M."/>
            <person name="Op Den Camp H."/>
            <person name="Overmann J."/>
            <person name="Amann R."/>
            <person name="Jetten M.S.M."/>
            <person name="Mascher T."/>
            <person name="Medema M.H."/>
            <person name="Devos D.P."/>
            <person name="Kaster A.-K."/>
            <person name="Ovreas L."/>
            <person name="Rohde M."/>
            <person name="Galperin M.Y."/>
            <person name="Jogler C."/>
        </authorList>
    </citation>
    <scope>NUCLEOTIDE SEQUENCE [LARGE SCALE GENOMIC DNA]</scope>
    <source>
        <strain evidence="1 2">LF1</strain>
    </source>
</reference>